<gene>
    <name evidence="6" type="ORF">DFR40_0106</name>
</gene>
<proteinExistence type="inferred from homology"/>
<evidence type="ECO:0000313" key="6">
    <source>
        <dbReference type="EMBL" id="RKT63056.1"/>
    </source>
</evidence>
<dbReference type="GO" id="GO:0046872">
    <property type="term" value="F:metal ion binding"/>
    <property type="evidence" value="ECO:0007669"/>
    <property type="project" value="InterPro"/>
</dbReference>
<dbReference type="Gene3D" id="1.20.1090.10">
    <property type="entry name" value="Dehydroquinate synthase-like - alpha domain"/>
    <property type="match status" value="1"/>
</dbReference>
<evidence type="ECO:0000313" key="7">
    <source>
        <dbReference type="Proteomes" id="UP000270626"/>
    </source>
</evidence>
<dbReference type="Proteomes" id="UP000270626">
    <property type="component" value="Unassembled WGS sequence"/>
</dbReference>
<dbReference type="FunFam" id="3.40.50.1970:FF:000003">
    <property type="entry name" value="Alcohol dehydrogenase, iron-containing"/>
    <property type="match status" value="1"/>
</dbReference>
<organism evidence="6 7">
    <name type="scientific">Azonexus fungiphilus</name>
    <dbReference type="NCBI Taxonomy" id="146940"/>
    <lineage>
        <taxon>Bacteria</taxon>
        <taxon>Pseudomonadati</taxon>
        <taxon>Pseudomonadota</taxon>
        <taxon>Betaproteobacteria</taxon>
        <taxon>Rhodocyclales</taxon>
        <taxon>Azonexaceae</taxon>
        <taxon>Azonexus</taxon>
    </lineage>
</organism>
<dbReference type="GO" id="GO:0008106">
    <property type="term" value="F:alcohol dehydrogenase (NADP+) activity"/>
    <property type="evidence" value="ECO:0007669"/>
    <property type="project" value="TreeGrafter"/>
</dbReference>
<dbReference type="SUPFAM" id="SSF56796">
    <property type="entry name" value="Dehydroquinate synthase-like"/>
    <property type="match status" value="1"/>
</dbReference>
<dbReference type="GO" id="GO:1990362">
    <property type="term" value="F:butanol dehydrogenase (NAD+) activity"/>
    <property type="evidence" value="ECO:0007669"/>
    <property type="project" value="InterPro"/>
</dbReference>
<evidence type="ECO:0000256" key="1">
    <source>
        <dbReference type="ARBA" id="ARBA00001962"/>
    </source>
</evidence>
<sequence length="384" mass="41021">MSHLFAFDYHNPTRIVFGPDSFAQLPALLPAEARVLLLYGGGSIKKNGVYDGIRAALAGRDVVEFGGVEANPTLATLNLAVDLVRREKIGFILGVGGGSVADGAKYVACAALYDGDGWDIVIGKHQPQQALPVGVVLTLPATGSESNAGSVVTNTATQDKRAFFVPPARPRFAVLNPAVMGSLPLRQLENGIVDAFVHVCEQYLTYPVGALVQDGYAEAVMKALVKLGATFDRHAEPDWQQNLMWAANQALCGVIGVGVPQDWATHRIAVELTALWGIDHGRTLAIIQPALLRELIEYKRDKLEQFGREVFGLNAPSAEDAIAAMEAFYRSVNMPLHLRDAGINEADAADRVLAGLRAHGKMALGGHAGIDEAKTERIVRAACA</sequence>
<evidence type="ECO:0000259" key="4">
    <source>
        <dbReference type="Pfam" id="PF00465"/>
    </source>
</evidence>
<dbReference type="OrthoDB" id="9778433at2"/>
<evidence type="ECO:0000256" key="3">
    <source>
        <dbReference type="ARBA" id="ARBA00023002"/>
    </source>
</evidence>
<dbReference type="Gene3D" id="3.40.50.1970">
    <property type="match status" value="1"/>
</dbReference>
<dbReference type="InterPro" id="IPR056798">
    <property type="entry name" value="ADH_Fe_C"/>
</dbReference>
<protein>
    <submittedName>
        <fullName evidence="6">NADP-dependent alcohol dehydrogenase</fullName>
    </submittedName>
</protein>
<dbReference type="PANTHER" id="PTHR43633">
    <property type="entry name" value="ALCOHOL DEHYDROGENASE YQHD"/>
    <property type="match status" value="1"/>
</dbReference>
<name>A0A495WNJ5_9RHOO</name>
<dbReference type="AlphaFoldDB" id="A0A495WNJ5"/>
<evidence type="ECO:0000259" key="5">
    <source>
        <dbReference type="Pfam" id="PF25137"/>
    </source>
</evidence>
<dbReference type="PANTHER" id="PTHR43633:SF1">
    <property type="entry name" value="ALCOHOL DEHYDROGENASE YQHD"/>
    <property type="match status" value="1"/>
</dbReference>
<dbReference type="InterPro" id="IPR044731">
    <property type="entry name" value="BDH-like"/>
</dbReference>
<dbReference type="InterPro" id="IPR001670">
    <property type="entry name" value="ADH_Fe/GldA"/>
</dbReference>
<dbReference type="GO" id="GO:1990002">
    <property type="term" value="F:methylglyoxal reductase (NADPH) (acetol producing) activity"/>
    <property type="evidence" value="ECO:0007669"/>
    <property type="project" value="TreeGrafter"/>
</dbReference>
<dbReference type="EMBL" id="RBXP01000001">
    <property type="protein sequence ID" value="RKT63056.1"/>
    <property type="molecule type" value="Genomic_DNA"/>
</dbReference>
<comment type="caution">
    <text evidence="6">The sequence shown here is derived from an EMBL/GenBank/DDBJ whole genome shotgun (WGS) entry which is preliminary data.</text>
</comment>
<evidence type="ECO:0000256" key="2">
    <source>
        <dbReference type="ARBA" id="ARBA00007358"/>
    </source>
</evidence>
<dbReference type="RefSeq" id="WP_121456538.1">
    <property type="nucleotide sequence ID" value="NZ_RBXP01000001.1"/>
</dbReference>
<dbReference type="Pfam" id="PF00465">
    <property type="entry name" value="Fe-ADH"/>
    <property type="match status" value="1"/>
</dbReference>
<accession>A0A495WNJ5</accession>
<keyword evidence="7" id="KW-1185">Reference proteome</keyword>
<keyword evidence="3" id="KW-0560">Oxidoreductase</keyword>
<dbReference type="Pfam" id="PF25137">
    <property type="entry name" value="ADH_Fe_C"/>
    <property type="match status" value="1"/>
</dbReference>
<feature type="domain" description="Alcohol dehydrogenase iron-type/glycerol dehydrogenase GldA" evidence="4">
    <location>
        <begin position="12"/>
        <end position="177"/>
    </location>
</feature>
<dbReference type="CDD" id="cd08187">
    <property type="entry name" value="BDH"/>
    <property type="match status" value="1"/>
</dbReference>
<comment type="similarity">
    <text evidence="2">Belongs to the iron-containing alcohol dehydrogenase family.</text>
</comment>
<feature type="domain" description="Fe-containing alcohol dehydrogenase-like C-terminal" evidence="5">
    <location>
        <begin position="192"/>
        <end position="358"/>
    </location>
</feature>
<reference evidence="6 7" key="1">
    <citation type="submission" date="2018-10" db="EMBL/GenBank/DDBJ databases">
        <title>Genomic Encyclopedia of Type Strains, Phase IV (KMG-IV): sequencing the most valuable type-strain genomes for metagenomic binning, comparative biology and taxonomic classification.</title>
        <authorList>
            <person name="Goeker M."/>
        </authorList>
    </citation>
    <scope>NUCLEOTIDE SEQUENCE [LARGE SCALE GENOMIC DNA]</scope>
    <source>
        <strain evidence="6 7">DSM 23841</strain>
    </source>
</reference>
<comment type="cofactor">
    <cofactor evidence="1">
        <name>Fe cation</name>
        <dbReference type="ChEBI" id="CHEBI:24875"/>
    </cofactor>
</comment>
<dbReference type="GO" id="GO:0005829">
    <property type="term" value="C:cytosol"/>
    <property type="evidence" value="ECO:0007669"/>
    <property type="project" value="TreeGrafter"/>
</dbReference>